<feature type="region of interest" description="Disordered" evidence="2">
    <location>
        <begin position="1"/>
        <end position="89"/>
    </location>
</feature>
<feature type="coiled-coil region" evidence="1">
    <location>
        <begin position="320"/>
        <end position="365"/>
    </location>
</feature>
<feature type="compositionally biased region" description="Polar residues" evidence="2">
    <location>
        <begin position="411"/>
        <end position="421"/>
    </location>
</feature>
<keyword evidence="1" id="KW-0175">Coiled coil</keyword>
<feature type="compositionally biased region" description="Basic and acidic residues" evidence="2">
    <location>
        <begin position="24"/>
        <end position="44"/>
    </location>
</feature>
<accession>A0A4Q4NWX0</accession>
<feature type="compositionally biased region" description="Low complexity" evidence="2">
    <location>
        <begin position="220"/>
        <end position="230"/>
    </location>
</feature>
<reference evidence="4" key="1">
    <citation type="journal article" date="2019" name="bioRxiv">
        <title>Genomics, evolutionary history and diagnostics of the Alternaria alternata species group including apple and Asian pear pathotypes.</title>
        <authorList>
            <person name="Armitage A.D."/>
            <person name="Cockerton H.M."/>
            <person name="Sreenivasaprasad S."/>
            <person name="Woodhall J.W."/>
            <person name="Lane C.R."/>
            <person name="Harrison R.J."/>
            <person name="Clarkson J.P."/>
        </authorList>
    </citation>
    <scope>NUCLEOTIDE SEQUENCE [LARGE SCALE GENOMIC DNA]</scope>
    <source>
        <strain evidence="4">FERA 1177</strain>
    </source>
</reference>
<evidence type="ECO:0000313" key="3">
    <source>
        <dbReference type="EMBL" id="RYN83595.1"/>
    </source>
</evidence>
<proteinExistence type="predicted"/>
<protein>
    <submittedName>
        <fullName evidence="3">Uncharacterized protein</fullName>
    </submittedName>
</protein>
<sequence length="730" mass="82377">MAGNKKKNKNKANANANENINSGNREKRSQSSMIEKREDNKDITVDPLDSSPVSSGKENGDKALCEADVVVDSSEEPAESSRTTEQTNDVVAAEQGKDDFLHGELLQPGCVVNESERLPTTTQFRLNSSSVSCNTRAEERVSKNGWSFGREGVQDVAVSKEELSNGFQPTPEVQVSQESVEMTASEALEKDEVVPTTENIAQNPGLEDTVVSEDDDGNVSSSQPQSHLQPPSVPAKQLLDDHKTPSRVQSCRPQASAKSPTQIPKLDDRPALSEQEILKQPTIQAAPTESHLPSKLEVISRDKNAQMLSPKFEEGIEALRKRFVRQIEDQEQRFKQRERKLIAEREFLNDNLEATHAEITRLESLQALPQTLKPTTRDQGTQTETSTDSLTQEPKLQGSPPLLLHGILEKPSNTTPSSVEPRTQEQKSSDATREPRFHDTLKSQNRDRSKNMAQPAREQKEAEFERKIHSLARQVAAEAQEQVTHSPRTNIPALSNRVQSSTVPPATIQPSPILRPQALLATAGRFFNLIVNNNARAFVSNHEHILATNTAYFTLNAKEDPRTYFVRNFGWYVNFSGAQFSLEVIKEYTWWLKDGIIRTVYSLVRGTHPNINFAFQFLARAYVFGEHIDDKRWMNDVMDAFVGAHSRVRRLKMSLIVQYTYKFTKHTSPMRRLLVDMYAHCSQSTDVVNVSLRELPAEFDEDVFQALNEPRETRSRNWWERLENPSVYHV</sequence>
<feature type="compositionally biased region" description="Polar residues" evidence="2">
    <location>
        <begin position="80"/>
        <end position="89"/>
    </location>
</feature>
<comment type="caution">
    <text evidence="3">The sequence shown here is derived from an EMBL/GenBank/DDBJ whole genome shotgun (WGS) entry which is preliminary data.</text>
</comment>
<feature type="region of interest" description="Disordered" evidence="2">
    <location>
        <begin position="365"/>
        <end position="463"/>
    </location>
</feature>
<organism evidence="3 4">
    <name type="scientific">Alternaria alternata</name>
    <name type="common">Alternaria rot fungus</name>
    <name type="synonym">Torula alternata</name>
    <dbReference type="NCBI Taxonomy" id="5599"/>
    <lineage>
        <taxon>Eukaryota</taxon>
        <taxon>Fungi</taxon>
        <taxon>Dikarya</taxon>
        <taxon>Ascomycota</taxon>
        <taxon>Pezizomycotina</taxon>
        <taxon>Dothideomycetes</taxon>
        <taxon>Pleosporomycetidae</taxon>
        <taxon>Pleosporales</taxon>
        <taxon>Pleosporineae</taxon>
        <taxon>Pleosporaceae</taxon>
        <taxon>Alternaria</taxon>
        <taxon>Alternaria sect. Alternaria</taxon>
        <taxon>Alternaria alternata complex</taxon>
    </lineage>
</organism>
<gene>
    <name evidence="3" type="ORF">AA0117_g1073</name>
</gene>
<dbReference type="EMBL" id="PDXD01000001">
    <property type="protein sequence ID" value="RYN83595.1"/>
    <property type="molecule type" value="Genomic_DNA"/>
</dbReference>
<feature type="compositionally biased region" description="Basic and acidic residues" evidence="2">
    <location>
        <begin position="422"/>
        <end position="450"/>
    </location>
</feature>
<dbReference type="VEuPathDB" id="FungiDB:CC77DRAFT_1047016"/>
<dbReference type="Proteomes" id="UP000291422">
    <property type="component" value="Unassembled WGS sequence"/>
</dbReference>
<feature type="compositionally biased region" description="Basic residues" evidence="2">
    <location>
        <begin position="1"/>
        <end position="10"/>
    </location>
</feature>
<dbReference type="AlphaFoldDB" id="A0A4Q4NWX0"/>
<evidence type="ECO:0000313" key="4">
    <source>
        <dbReference type="Proteomes" id="UP000291422"/>
    </source>
</evidence>
<feature type="compositionally biased region" description="Polar residues" evidence="2">
    <location>
        <begin position="165"/>
        <end position="182"/>
    </location>
</feature>
<feature type="region of interest" description="Disordered" evidence="2">
    <location>
        <begin position="161"/>
        <end position="274"/>
    </location>
</feature>
<name>A0A4Q4NWX0_ALTAL</name>
<evidence type="ECO:0000256" key="1">
    <source>
        <dbReference type="SAM" id="Coils"/>
    </source>
</evidence>
<feature type="compositionally biased region" description="Polar residues" evidence="2">
    <location>
        <begin position="246"/>
        <end position="262"/>
    </location>
</feature>
<feature type="compositionally biased region" description="Polar residues" evidence="2">
    <location>
        <begin position="367"/>
        <end position="394"/>
    </location>
</feature>
<evidence type="ECO:0000256" key="2">
    <source>
        <dbReference type="SAM" id="MobiDB-lite"/>
    </source>
</evidence>